<dbReference type="GO" id="GO:0030687">
    <property type="term" value="C:preribosome, large subunit precursor"/>
    <property type="evidence" value="ECO:0007669"/>
    <property type="project" value="TreeGrafter"/>
</dbReference>
<dbReference type="PANTHER" id="PTHR23405:SF4">
    <property type="entry name" value="PROTEIN MAK16 HOMOLOG"/>
    <property type="match status" value="1"/>
</dbReference>
<feature type="compositionally biased region" description="Acidic residues" evidence="5">
    <location>
        <begin position="241"/>
        <end position="253"/>
    </location>
</feature>
<evidence type="ECO:0000313" key="9">
    <source>
        <dbReference type="Proteomes" id="UP001461498"/>
    </source>
</evidence>
<dbReference type="GO" id="GO:0000460">
    <property type="term" value="P:maturation of 5.8S rRNA"/>
    <property type="evidence" value="ECO:0007669"/>
    <property type="project" value="TreeGrafter"/>
</dbReference>
<evidence type="ECO:0000313" key="7">
    <source>
        <dbReference type="EMBL" id="KAK9496579.1"/>
    </source>
</evidence>
<dbReference type="InterPro" id="IPR006958">
    <property type="entry name" value="Mak16"/>
</dbReference>
<accession>A0AAW1CE79</accession>
<dbReference type="EMBL" id="JAPXFL010000068">
    <property type="protein sequence ID" value="KAK9496588.1"/>
    <property type="molecule type" value="Genomic_DNA"/>
</dbReference>
<dbReference type="GO" id="GO:0000470">
    <property type="term" value="P:maturation of LSU-rRNA"/>
    <property type="evidence" value="ECO:0007669"/>
    <property type="project" value="TreeGrafter"/>
</dbReference>
<comment type="similarity">
    <text evidence="2 4">Belongs to the MAK16 family.</text>
</comment>
<feature type="compositionally biased region" description="Basic and acidic residues" evidence="5">
    <location>
        <begin position="216"/>
        <end position="235"/>
    </location>
</feature>
<feature type="compositionally biased region" description="Acidic residues" evidence="5">
    <location>
        <begin position="193"/>
        <end position="215"/>
    </location>
</feature>
<protein>
    <recommendedName>
        <fullName evidence="4">Protein MAK16 homolog</fullName>
    </recommendedName>
</protein>
<dbReference type="PANTHER" id="PTHR23405">
    <property type="entry name" value="MAINTENANCE OF KILLER 16 MAK16 PROTEIN-RELATED"/>
    <property type="match status" value="1"/>
</dbReference>
<dbReference type="InterPro" id="IPR029004">
    <property type="entry name" value="Ribosomal_eL28/Mak16"/>
</dbReference>
<sequence>MNQDDVVWGIINKTFCSYKVNTKTQQFCRNEYNLTGLCTRKACPLANSRYATVREEKGIIYLFVKTAERGCFPKNQWERIKLSRNFEKAIYQINENLLFWPQFIKAKCKQRFVKITQYLIRMRKLRLRRQKKIIPLQRKIERRTRRREEKALIAAQLDTAIEKQLLERLKQGTYGDIYNFPQSVFDKALEAEEIEKDEDMEDEDEGGESEEELEIEKEVENELEKEINREQERVDQYIVGESDEEEEEEESDGESGVREQMPSDFELSEEESDIEDIEMETDKPSVSKRLPSRRKPRVEIEYEYEQDDRSRLRN</sequence>
<evidence type="ECO:0000256" key="3">
    <source>
        <dbReference type="ARBA" id="ARBA00023242"/>
    </source>
</evidence>
<evidence type="ECO:0000313" key="8">
    <source>
        <dbReference type="EMBL" id="KAK9496588.1"/>
    </source>
</evidence>
<dbReference type="Proteomes" id="UP001461498">
    <property type="component" value="Unassembled WGS sequence"/>
</dbReference>
<dbReference type="EMBL" id="JAPXFL010000069">
    <property type="protein sequence ID" value="KAK9496579.1"/>
    <property type="molecule type" value="Genomic_DNA"/>
</dbReference>
<dbReference type="Gene3D" id="3.30.390.110">
    <property type="match status" value="1"/>
</dbReference>
<name>A0AAW1CE79_9HEMI</name>
<evidence type="ECO:0000256" key="4">
    <source>
        <dbReference type="PIRNR" id="PIRNR003352"/>
    </source>
</evidence>
<dbReference type="FunFam" id="3.30.390.110:FF:000001">
    <property type="entry name" value="Protein MAK16 homolog"/>
    <property type="match status" value="1"/>
</dbReference>
<dbReference type="PIRSF" id="PIRSF003352">
    <property type="entry name" value="MAK16"/>
    <property type="match status" value="1"/>
</dbReference>
<proteinExistence type="inferred from homology"/>
<keyword evidence="3 4" id="KW-0539">Nucleus</keyword>
<evidence type="ECO:0000256" key="2">
    <source>
        <dbReference type="ARBA" id="ARBA00005514"/>
    </source>
</evidence>
<dbReference type="Pfam" id="PF01778">
    <property type="entry name" value="Ribosomal_L28e"/>
    <property type="match status" value="1"/>
</dbReference>
<evidence type="ECO:0000256" key="5">
    <source>
        <dbReference type="SAM" id="MobiDB-lite"/>
    </source>
</evidence>
<evidence type="ECO:0000259" key="6">
    <source>
        <dbReference type="Pfam" id="PF01778"/>
    </source>
</evidence>
<reference evidence="8 9" key="1">
    <citation type="submission" date="2022-12" db="EMBL/GenBank/DDBJ databases">
        <title>Chromosome-level genome assembly of true bugs.</title>
        <authorList>
            <person name="Ma L."/>
            <person name="Li H."/>
        </authorList>
    </citation>
    <scope>NUCLEOTIDE SEQUENCE [LARGE SCALE GENOMIC DNA]</scope>
    <source>
        <strain evidence="8">Lab_2022b</strain>
    </source>
</reference>
<organism evidence="8 9">
    <name type="scientific">Rhynocoris fuscipes</name>
    <dbReference type="NCBI Taxonomy" id="488301"/>
    <lineage>
        <taxon>Eukaryota</taxon>
        <taxon>Metazoa</taxon>
        <taxon>Ecdysozoa</taxon>
        <taxon>Arthropoda</taxon>
        <taxon>Hexapoda</taxon>
        <taxon>Insecta</taxon>
        <taxon>Pterygota</taxon>
        <taxon>Neoptera</taxon>
        <taxon>Paraneoptera</taxon>
        <taxon>Hemiptera</taxon>
        <taxon>Heteroptera</taxon>
        <taxon>Panheteroptera</taxon>
        <taxon>Cimicomorpha</taxon>
        <taxon>Reduviidae</taxon>
        <taxon>Harpactorinae</taxon>
        <taxon>Harpactorini</taxon>
        <taxon>Rhynocoris</taxon>
    </lineage>
</organism>
<dbReference type="Pfam" id="PF04874">
    <property type="entry name" value="Mak16"/>
    <property type="match status" value="1"/>
</dbReference>
<feature type="region of interest" description="Disordered" evidence="5">
    <location>
        <begin position="193"/>
        <end position="314"/>
    </location>
</feature>
<evidence type="ECO:0000256" key="1">
    <source>
        <dbReference type="ARBA" id="ARBA00004123"/>
    </source>
</evidence>
<feature type="domain" description="Ribosomal eL28/Mak16" evidence="6">
    <location>
        <begin position="6"/>
        <end position="118"/>
    </location>
</feature>
<dbReference type="AlphaFoldDB" id="A0AAW1CE79"/>
<gene>
    <name evidence="8" type="ORF">O3M35_013139</name>
    <name evidence="7" type="ORF">O3M35_013144</name>
</gene>
<feature type="compositionally biased region" description="Acidic residues" evidence="5">
    <location>
        <begin position="266"/>
        <end position="279"/>
    </location>
</feature>
<keyword evidence="9" id="KW-1185">Reference proteome</keyword>
<comment type="caution">
    <text evidence="8">The sequence shown here is derived from an EMBL/GenBank/DDBJ whole genome shotgun (WGS) entry which is preliminary data.</text>
</comment>
<comment type="subcellular location">
    <subcellularLocation>
        <location evidence="1">Nucleus</location>
    </subcellularLocation>
</comment>
<dbReference type="GO" id="GO:0005730">
    <property type="term" value="C:nucleolus"/>
    <property type="evidence" value="ECO:0007669"/>
    <property type="project" value="UniProtKB-UniRule"/>
</dbReference>